<dbReference type="PANTHER" id="PTHR11431">
    <property type="entry name" value="FERRITIN"/>
    <property type="match status" value="1"/>
</dbReference>
<evidence type="ECO:0000256" key="7">
    <source>
        <dbReference type="RuleBase" id="RU361145"/>
    </source>
</evidence>
<evidence type="ECO:0000256" key="4">
    <source>
        <dbReference type="ARBA" id="ARBA00023004"/>
    </source>
</evidence>
<dbReference type="Gene3D" id="1.20.1260.10">
    <property type="match status" value="1"/>
</dbReference>
<comment type="similarity">
    <text evidence="1 7">Belongs to the ferritin family.</text>
</comment>
<feature type="binding site" evidence="6">
    <location>
        <position position="103"/>
    </location>
    <ligand>
        <name>Fe cation</name>
        <dbReference type="ChEBI" id="CHEBI:24875"/>
        <label>1</label>
    </ligand>
</feature>
<dbReference type="InterPro" id="IPR009078">
    <property type="entry name" value="Ferritin-like_SF"/>
</dbReference>
<evidence type="ECO:0000313" key="9">
    <source>
        <dbReference type="Ensembl" id="ENSCPOP00000019501.1"/>
    </source>
</evidence>
<dbReference type="InterPro" id="IPR008331">
    <property type="entry name" value="Ferritin_DPS_dom"/>
</dbReference>
<dbReference type="SUPFAM" id="SSF47240">
    <property type="entry name" value="Ferritin-like"/>
    <property type="match status" value="1"/>
</dbReference>
<keyword evidence="3 6" id="KW-0479">Metal-binding</keyword>
<dbReference type="Proteomes" id="UP000005447">
    <property type="component" value="Unassembled WGS sequence"/>
</dbReference>
<dbReference type="GeneTree" id="ENSGT00940000153096"/>
<evidence type="ECO:0000256" key="6">
    <source>
        <dbReference type="PIRSR" id="PIRSR601519-1"/>
    </source>
</evidence>
<reference evidence="9" key="3">
    <citation type="submission" date="2025-09" db="UniProtKB">
        <authorList>
            <consortium name="Ensembl"/>
        </authorList>
    </citation>
    <scope>IDENTIFICATION</scope>
    <source>
        <strain evidence="9">2N</strain>
    </source>
</reference>
<keyword evidence="2 7" id="KW-0409">Iron storage</keyword>
<evidence type="ECO:0000259" key="8">
    <source>
        <dbReference type="PROSITE" id="PS50905"/>
    </source>
</evidence>
<evidence type="ECO:0000256" key="3">
    <source>
        <dbReference type="ARBA" id="ARBA00022723"/>
    </source>
</evidence>
<dbReference type="InParanoid" id="H0W943"/>
<reference evidence="10" key="1">
    <citation type="journal article" date="2011" name="Nature">
        <title>A high-resolution map of human evolutionary constraint using 29 mammals.</title>
        <authorList>
            <person name="Lindblad-Toh K."/>
            <person name="Garber M."/>
            <person name="Zuk O."/>
            <person name="Lin M.F."/>
            <person name="Parker B.J."/>
            <person name="Washietl S."/>
            <person name="Kheradpour P."/>
            <person name="Ernst J."/>
            <person name="Jordan G."/>
            <person name="Mauceli E."/>
            <person name="Ward L.D."/>
            <person name="Lowe C.B."/>
            <person name="Holloway A.K."/>
            <person name="Clamp M."/>
            <person name="Gnerre S."/>
            <person name="Alfoldi J."/>
            <person name="Beal K."/>
            <person name="Chang J."/>
            <person name="Clawson H."/>
            <person name="Cuff J."/>
            <person name="Di Palma F."/>
            <person name="Fitzgerald S."/>
            <person name="Flicek P."/>
            <person name="Guttman M."/>
            <person name="Hubisz M.J."/>
            <person name="Jaffe D.B."/>
            <person name="Jungreis I."/>
            <person name="Kent W.J."/>
            <person name="Kostka D."/>
            <person name="Lara M."/>
            <person name="Martins A.L."/>
            <person name="Massingham T."/>
            <person name="Moltke I."/>
            <person name="Raney B.J."/>
            <person name="Rasmussen M.D."/>
            <person name="Robinson J."/>
            <person name="Stark A."/>
            <person name="Vilella A.J."/>
            <person name="Wen J."/>
            <person name="Xie X."/>
            <person name="Zody M.C."/>
            <person name="Baldwin J."/>
            <person name="Bloom T."/>
            <person name="Chin C.W."/>
            <person name="Heiman D."/>
            <person name="Nicol R."/>
            <person name="Nusbaum C."/>
            <person name="Young S."/>
            <person name="Wilkinson J."/>
            <person name="Worley K.C."/>
            <person name="Kovar C.L."/>
            <person name="Muzny D.M."/>
            <person name="Gibbs R.A."/>
            <person name="Cree A."/>
            <person name="Dihn H.H."/>
            <person name="Fowler G."/>
            <person name="Jhangiani S."/>
            <person name="Joshi V."/>
            <person name="Lee S."/>
            <person name="Lewis L.R."/>
            <person name="Nazareth L.V."/>
            <person name="Okwuonu G."/>
            <person name="Santibanez J."/>
            <person name="Warren W.C."/>
            <person name="Mardis E.R."/>
            <person name="Weinstock G.M."/>
            <person name="Wilson R.K."/>
            <person name="Delehaunty K."/>
            <person name="Dooling D."/>
            <person name="Fronik C."/>
            <person name="Fulton L."/>
            <person name="Fulton B."/>
            <person name="Graves T."/>
            <person name="Minx P."/>
            <person name="Sodergren E."/>
            <person name="Birney E."/>
            <person name="Margulies E.H."/>
            <person name="Herrero J."/>
            <person name="Green E.D."/>
            <person name="Haussler D."/>
            <person name="Siepel A."/>
            <person name="Goldman N."/>
            <person name="Pollard K.S."/>
            <person name="Pedersen J.S."/>
            <person name="Lander E.S."/>
            <person name="Kellis M."/>
        </authorList>
    </citation>
    <scope>NUCLEOTIDE SEQUENCE [LARGE SCALE GENOMIC DNA]</scope>
    <source>
        <strain evidence="10">2N</strain>
    </source>
</reference>
<organism evidence="9 10">
    <name type="scientific">Cavia porcellus</name>
    <name type="common">Guinea pig</name>
    <dbReference type="NCBI Taxonomy" id="10141"/>
    <lineage>
        <taxon>Eukaryota</taxon>
        <taxon>Metazoa</taxon>
        <taxon>Chordata</taxon>
        <taxon>Craniata</taxon>
        <taxon>Vertebrata</taxon>
        <taxon>Euteleostomi</taxon>
        <taxon>Mammalia</taxon>
        <taxon>Eutheria</taxon>
        <taxon>Euarchontoglires</taxon>
        <taxon>Glires</taxon>
        <taxon>Rodentia</taxon>
        <taxon>Hystricomorpha</taxon>
        <taxon>Caviidae</taxon>
        <taxon>Cavia</taxon>
    </lineage>
</organism>
<dbReference type="InterPro" id="IPR009040">
    <property type="entry name" value="Ferritin-like_diiron"/>
</dbReference>
<reference evidence="9" key="2">
    <citation type="submission" date="2025-08" db="UniProtKB">
        <authorList>
            <consortium name="Ensembl"/>
        </authorList>
    </citation>
    <scope>IDENTIFICATION</scope>
    <source>
        <strain evidence="9">2N</strain>
    </source>
</reference>
<keyword evidence="4 6" id="KW-0408">Iron</keyword>
<accession>H0W943</accession>
<dbReference type="VEuPathDB" id="HostDB:ENSCPOG00000023154"/>
<dbReference type="EMBL" id="AAKN02033865">
    <property type="status" value="NOT_ANNOTATED_CDS"/>
    <property type="molecule type" value="Genomic_DNA"/>
</dbReference>
<feature type="domain" description="Ferritin-like diiron" evidence="8">
    <location>
        <begin position="7"/>
        <end position="155"/>
    </location>
</feature>
<evidence type="ECO:0000256" key="1">
    <source>
        <dbReference type="ARBA" id="ARBA00007513"/>
    </source>
</evidence>
<dbReference type="InterPro" id="IPR012347">
    <property type="entry name" value="Ferritin-like"/>
</dbReference>
<evidence type="ECO:0000256" key="2">
    <source>
        <dbReference type="ARBA" id="ARBA00022434"/>
    </source>
</evidence>
<proteinExistence type="inferred from homology"/>
<evidence type="ECO:0000256" key="5">
    <source>
        <dbReference type="ARBA" id="ARBA00044942"/>
    </source>
</evidence>
<dbReference type="GO" id="GO:0008199">
    <property type="term" value="F:ferric iron binding"/>
    <property type="evidence" value="ECO:0007669"/>
    <property type="project" value="InterPro"/>
</dbReference>
<dbReference type="GO" id="GO:0044754">
    <property type="term" value="C:autolysosome"/>
    <property type="evidence" value="ECO:0007669"/>
    <property type="project" value="UniProtKB-SubCell"/>
</dbReference>
<dbReference type="AlphaFoldDB" id="H0W943"/>
<dbReference type="STRING" id="10141.ENSCPOP00000019501"/>
<dbReference type="OMA" id="WANTDCH"/>
<dbReference type="InterPro" id="IPR001519">
    <property type="entry name" value="Ferritin"/>
</dbReference>
<dbReference type="GO" id="GO:0006826">
    <property type="term" value="P:iron ion transport"/>
    <property type="evidence" value="ECO:0007669"/>
    <property type="project" value="InterPro"/>
</dbReference>
<protein>
    <recommendedName>
        <fullName evidence="7">Ferritin</fullName>
    </recommendedName>
</protein>
<comment type="function">
    <text evidence="7">Stores iron in a soluble, non-toxic, readily available form. Important for iron homeostasis. Iron is taken up in the ferrous form and deposited as ferric hydroxides after oxidation.</text>
</comment>
<dbReference type="HOGENOM" id="CLU_065681_4_1_1"/>
<dbReference type="eggNOG" id="KOG2332">
    <property type="taxonomic scope" value="Eukaryota"/>
</dbReference>
<dbReference type="GO" id="GO:0006879">
    <property type="term" value="P:intracellular iron ion homeostasis"/>
    <property type="evidence" value="ECO:0007669"/>
    <property type="project" value="UniProtKB-KW"/>
</dbReference>
<dbReference type="Ensembl" id="ENSCPOT00000026618.2">
    <property type="protein sequence ID" value="ENSCPOP00000019501.1"/>
    <property type="gene ID" value="ENSCPOG00000023154.2"/>
</dbReference>
<dbReference type="GO" id="GO:0008198">
    <property type="term" value="F:ferrous iron binding"/>
    <property type="evidence" value="ECO:0007669"/>
    <property type="project" value="TreeGrafter"/>
</dbReference>
<dbReference type="Bgee" id="ENSCPOG00000023154">
    <property type="expression patterns" value="Expressed in testis"/>
</dbReference>
<comment type="subcellular location">
    <subcellularLocation>
        <location evidence="5">Autolysosome</location>
    </subcellularLocation>
</comment>
<dbReference type="Pfam" id="PF00210">
    <property type="entry name" value="Ferritin"/>
    <property type="match status" value="1"/>
</dbReference>
<dbReference type="PROSITE" id="PS50905">
    <property type="entry name" value="FERRITIN_LIKE"/>
    <property type="match status" value="1"/>
</dbReference>
<keyword evidence="10" id="KW-1185">Reference proteome</keyword>
<sequence length="173" mass="19558">MNAHSSQNYSTQVEGALECLINMHLQASEIYISLSFYFVSDLVAQKDVGHFFCELAEKKYMGAHRLLTLRQRGSEVLCQAEQQVPHNGWCSNVDAMEAALSLEKSINQALTELYTLGWSKGDCRLCDFLVSYFLEEEIKVIHMICYHLTNVQRLAGMEADLSESLSKLSLNPN</sequence>
<dbReference type="PANTHER" id="PTHR11431:SF47">
    <property type="entry name" value="FERRITIN LIGHT CHAIN"/>
    <property type="match status" value="1"/>
</dbReference>
<evidence type="ECO:0000313" key="10">
    <source>
        <dbReference type="Proteomes" id="UP000005447"/>
    </source>
</evidence>
<name>H0W943_CAVPO</name>